<dbReference type="InterPro" id="IPR012336">
    <property type="entry name" value="Thioredoxin-like_fold"/>
</dbReference>
<evidence type="ECO:0000256" key="2">
    <source>
        <dbReference type="SAM" id="SignalP"/>
    </source>
</evidence>
<protein>
    <submittedName>
        <fullName evidence="4">Thioredoxin-like protein</fullName>
    </submittedName>
</protein>
<dbReference type="PANTHER" id="PTHR15337">
    <property type="entry name" value="ANTERIOR GRADIENT PROTEIN-RELATED"/>
    <property type="match status" value="1"/>
</dbReference>
<proteinExistence type="predicted"/>
<dbReference type="AlphaFoldDB" id="A0A4V2SGA1"/>
<dbReference type="Gene3D" id="3.40.30.10">
    <property type="entry name" value="Glutaredoxin"/>
    <property type="match status" value="1"/>
</dbReference>
<dbReference type="InterPro" id="IPR036249">
    <property type="entry name" value="Thioredoxin-like_sf"/>
</dbReference>
<feature type="signal peptide" evidence="2">
    <location>
        <begin position="1"/>
        <end position="21"/>
    </location>
</feature>
<dbReference type="RefSeq" id="WP_132648879.1">
    <property type="nucleotide sequence ID" value="NZ_CP181386.1"/>
</dbReference>
<dbReference type="InterPro" id="IPR051099">
    <property type="entry name" value="AGR/TXD"/>
</dbReference>
<feature type="chain" id="PRO_5020681377" evidence="2">
    <location>
        <begin position="22"/>
        <end position="517"/>
    </location>
</feature>
<dbReference type="PROSITE" id="PS51352">
    <property type="entry name" value="THIOREDOXIN_2"/>
    <property type="match status" value="1"/>
</dbReference>
<accession>A0A4V2SGA1</accession>
<dbReference type="GeneID" id="99682860"/>
<gene>
    <name evidence="4" type="ORF">EV684_11389</name>
</gene>
<keyword evidence="1 2" id="KW-0732">Signal</keyword>
<organism evidence="4 5">
    <name type="scientific">Rubrivivax gelatinosus</name>
    <name type="common">Rhodocyclus gelatinosus</name>
    <name type="synonym">Rhodopseudomonas gelatinosa</name>
    <dbReference type="NCBI Taxonomy" id="28068"/>
    <lineage>
        <taxon>Bacteria</taxon>
        <taxon>Pseudomonadati</taxon>
        <taxon>Pseudomonadota</taxon>
        <taxon>Betaproteobacteria</taxon>
        <taxon>Burkholderiales</taxon>
        <taxon>Sphaerotilaceae</taxon>
        <taxon>Rubrivivax</taxon>
    </lineage>
</organism>
<sequence>MKLRLAACCFAACLAWGTAAAAPGLPSKNVAWVAAAADADVDRAFVRARAENKPLLLYWGATWCPPCNQLKATLFNRQDFALQARDFVAVHVDGDRPGAQKLGKRFGVSAYPTMVLFSPDAHEITRLPGEAEPEQVLALLQQALAGGRPVKALVADATAGRALSAHEWRALAFYAWDVDDGRVVAPAERATLLAKLAAAAPAADDETVTRLWLKALVADEGQGRVKPDAALRERVRRVAAEPALARRHADVFAASAAELLRALADGTPEKSPLLPVFDAALQRLAADATLSRADRLGALGSRVELARLGAPEDAVKVELPAALRQAVREHVARDDREISDGYERQAVITGGAYVLARAGLWDESDALLKANLAKSHSPYYLMSQLGGNARKLGRSDEALGWYRQAFEKSEGPATRLQWGGGYLAALVDLAPTDGARIESTAATLIDEAGRDAGAFQARSVRSLQRMGTKLLAWNDGGRHAAAMKRLQARLDGVCRKVPAADGARDTCRTLLKPHTTG</sequence>
<dbReference type="Proteomes" id="UP000295106">
    <property type="component" value="Unassembled WGS sequence"/>
</dbReference>
<name>A0A4V2SGA1_RUBGE</name>
<comment type="caution">
    <text evidence="4">The sequence shown here is derived from an EMBL/GenBank/DDBJ whole genome shotgun (WGS) entry which is preliminary data.</text>
</comment>
<dbReference type="EMBL" id="SLXD01000013">
    <property type="protein sequence ID" value="TCP00458.1"/>
    <property type="molecule type" value="Genomic_DNA"/>
</dbReference>
<dbReference type="Pfam" id="PF13098">
    <property type="entry name" value="Thioredoxin_2"/>
    <property type="match status" value="1"/>
</dbReference>
<feature type="domain" description="Thioredoxin" evidence="3">
    <location>
        <begin position="14"/>
        <end position="145"/>
    </location>
</feature>
<evidence type="ECO:0000313" key="4">
    <source>
        <dbReference type="EMBL" id="TCP00458.1"/>
    </source>
</evidence>
<reference evidence="4 5" key="1">
    <citation type="submission" date="2019-03" db="EMBL/GenBank/DDBJ databases">
        <title>Genomic Encyclopedia of Type Strains, Phase IV (KMG-IV): sequencing the most valuable type-strain genomes for metagenomic binning, comparative biology and taxonomic classification.</title>
        <authorList>
            <person name="Goeker M."/>
        </authorList>
    </citation>
    <scope>NUCLEOTIDE SEQUENCE [LARGE SCALE GENOMIC DNA]</scope>
    <source>
        <strain evidence="4 5">DSM 1709</strain>
    </source>
</reference>
<dbReference type="PANTHER" id="PTHR15337:SF11">
    <property type="entry name" value="THIOREDOXIN DOMAIN-CONTAINING PROTEIN"/>
    <property type="match status" value="1"/>
</dbReference>
<evidence type="ECO:0000313" key="5">
    <source>
        <dbReference type="Proteomes" id="UP000295106"/>
    </source>
</evidence>
<dbReference type="OrthoDB" id="5733562at2"/>
<evidence type="ECO:0000256" key="1">
    <source>
        <dbReference type="ARBA" id="ARBA00022729"/>
    </source>
</evidence>
<evidence type="ECO:0000259" key="3">
    <source>
        <dbReference type="PROSITE" id="PS51352"/>
    </source>
</evidence>
<dbReference type="SUPFAM" id="SSF52833">
    <property type="entry name" value="Thioredoxin-like"/>
    <property type="match status" value="1"/>
</dbReference>
<dbReference type="InterPro" id="IPR013766">
    <property type="entry name" value="Thioredoxin_domain"/>
</dbReference>